<dbReference type="EMBL" id="JACRTA010000003">
    <property type="protein sequence ID" value="MBC8568844.1"/>
    <property type="molecule type" value="Genomic_DNA"/>
</dbReference>
<dbReference type="Proteomes" id="UP000610862">
    <property type="component" value="Unassembled WGS sequence"/>
</dbReference>
<comment type="caution">
    <text evidence="1">The sequence shown here is derived from an EMBL/GenBank/DDBJ whole genome shotgun (WGS) entry which is preliminary data.</text>
</comment>
<evidence type="ECO:0000313" key="1">
    <source>
        <dbReference type="EMBL" id="MBC8568844.1"/>
    </source>
</evidence>
<reference evidence="1" key="1">
    <citation type="submission" date="2020-08" db="EMBL/GenBank/DDBJ databases">
        <title>Genome public.</title>
        <authorList>
            <person name="Liu C."/>
            <person name="Sun Q."/>
        </authorList>
    </citation>
    <scope>NUCLEOTIDE SEQUENCE</scope>
    <source>
        <strain evidence="1">NSJ-24</strain>
    </source>
</reference>
<keyword evidence="2" id="KW-1185">Reference proteome</keyword>
<dbReference type="AlphaFoldDB" id="A0A926I5F5"/>
<dbReference type="InterPro" id="IPR031820">
    <property type="entry name" value="Cas_St_Csn2"/>
</dbReference>
<dbReference type="RefSeq" id="WP_187525499.1">
    <property type="nucleotide sequence ID" value="NZ_JACRTA010000003.1"/>
</dbReference>
<gene>
    <name evidence="1" type="ORF">H8692_08745</name>
</gene>
<accession>A0A926I5F5</accession>
<proteinExistence type="predicted"/>
<name>A0A926I5F5_9FIRM</name>
<evidence type="ECO:0000313" key="2">
    <source>
        <dbReference type="Proteomes" id="UP000610862"/>
    </source>
</evidence>
<organism evidence="1 2">
    <name type="scientific">Lentihominibacter hominis</name>
    <dbReference type="NCBI Taxonomy" id="2763645"/>
    <lineage>
        <taxon>Bacteria</taxon>
        <taxon>Bacillati</taxon>
        <taxon>Bacillota</taxon>
        <taxon>Clostridia</taxon>
        <taxon>Peptostreptococcales</taxon>
        <taxon>Anaerovoracaceae</taxon>
        <taxon>Lentihominibacter</taxon>
    </lineage>
</organism>
<sequence length="327" mass="38499">MNIKVKNREEIYEMNFLPITQLCGKNIVEKAFVIDSLEKYFSLSRYMEYEQAMIDNILVDDEAVGRKYFDVTVIRSREDLINQLKITKTGRVKKHIDKILAEYCCQVEVEKLEQIINNIFDEINIKFLKGDSDLMLTYKEENLFDMFLCSELKAIDGRILEELTNIELLENYLKLIEEEQHEDGKKTMLIFENVDHLLNRKEYLRFMESLTEVVTKSDLWCVVSTSLEGYTFLDEEYFTGINCVNDIIYTMADYAVVKEYVEFNYPVNKLFSDKEFKLGMETAIHNIGADNHKYDLRGYIIERLINTSVCTNVCEKSNMTLPEKNFL</sequence>
<dbReference type="Pfam" id="PF16813">
    <property type="entry name" value="Cas_St_Csn2"/>
    <property type="match status" value="1"/>
</dbReference>
<protein>
    <submittedName>
        <fullName evidence="1">Uncharacterized protein</fullName>
    </submittedName>
</protein>